<dbReference type="AlphaFoldDB" id="A0A9P3UNY0"/>
<keyword evidence="4" id="KW-1185">Reference proteome</keyword>
<keyword evidence="1" id="KW-1133">Transmembrane helix</keyword>
<feature type="transmembrane region" description="Helical" evidence="1">
    <location>
        <begin position="59"/>
        <end position="82"/>
    </location>
</feature>
<comment type="caution">
    <text evidence="3">The sequence shown here is derived from an EMBL/GenBank/DDBJ whole genome shotgun (WGS) entry which is preliminary data.</text>
</comment>
<feature type="domain" description="DUF6533" evidence="2">
    <location>
        <begin position="22"/>
        <end position="67"/>
    </location>
</feature>
<dbReference type="OrthoDB" id="2686513at2759"/>
<accession>A0A9P3UNY0</accession>
<dbReference type="InterPro" id="IPR045340">
    <property type="entry name" value="DUF6533"/>
</dbReference>
<keyword evidence="1" id="KW-0472">Membrane</keyword>
<evidence type="ECO:0000313" key="3">
    <source>
        <dbReference type="EMBL" id="GLB40133.1"/>
    </source>
</evidence>
<dbReference type="EMBL" id="BRPK01000008">
    <property type="protein sequence ID" value="GLB40133.1"/>
    <property type="molecule type" value="Genomic_DNA"/>
</dbReference>
<evidence type="ECO:0000256" key="1">
    <source>
        <dbReference type="SAM" id="Phobius"/>
    </source>
</evidence>
<name>A0A9P3UNY0_LYOSH</name>
<proteinExistence type="predicted"/>
<protein>
    <recommendedName>
        <fullName evidence="2">DUF6533 domain-containing protein</fullName>
    </recommendedName>
</protein>
<feature type="transmembrane region" description="Helical" evidence="1">
    <location>
        <begin position="20"/>
        <end position="38"/>
    </location>
</feature>
<organism evidence="3 4">
    <name type="scientific">Lyophyllum shimeji</name>
    <name type="common">Hon-shimeji</name>
    <name type="synonym">Tricholoma shimeji</name>
    <dbReference type="NCBI Taxonomy" id="47721"/>
    <lineage>
        <taxon>Eukaryota</taxon>
        <taxon>Fungi</taxon>
        <taxon>Dikarya</taxon>
        <taxon>Basidiomycota</taxon>
        <taxon>Agaricomycotina</taxon>
        <taxon>Agaricomycetes</taxon>
        <taxon>Agaricomycetidae</taxon>
        <taxon>Agaricales</taxon>
        <taxon>Tricholomatineae</taxon>
        <taxon>Lyophyllaceae</taxon>
        <taxon>Lyophyllum</taxon>
    </lineage>
</organism>
<evidence type="ECO:0000313" key="4">
    <source>
        <dbReference type="Proteomes" id="UP001063166"/>
    </source>
</evidence>
<reference evidence="3" key="1">
    <citation type="submission" date="2022-07" db="EMBL/GenBank/DDBJ databases">
        <title>The genome of Lyophyllum shimeji provides insight into the initial evolution of ectomycorrhizal fungal genome.</title>
        <authorList>
            <person name="Kobayashi Y."/>
            <person name="Shibata T."/>
            <person name="Hirakawa H."/>
            <person name="Shigenobu S."/>
            <person name="Nishiyama T."/>
            <person name="Yamada A."/>
            <person name="Hasebe M."/>
            <person name="Kawaguchi M."/>
        </authorList>
    </citation>
    <scope>NUCLEOTIDE SEQUENCE</scope>
    <source>
        <strain evidence="3">AT787</strain>
    </source>
</reference>
<dbReference type="Proteomes" id="UP001063166">
    <property type="component" value="Unassembled WGS sequence"/>
</dbReference>
<keyword evidence="1" id="KW-0812">Transmembrane</keyword>
<gene>
    <name evidence="3" type="ORF">LshimejAT787_0800040</name>
</gene>
<dbReference type="Pfam" id="PF20151">
    <property type="entry name" value="DUF6533"/>
    <property type="match status" value="1"/>
</dbReference>
<sequence>MSDSSLTFETEDTAREIFAHNYLHLAVITFLFYDHLITSRNEIDYLWRRPKSQSAYWFFFNRYFAFFGNIAVTVLGFTTLAAQA</sequence>
<evidence type="ECO:0000259" key="2">
    <source>
        <dbReference type="Pfam" id="PF20151"/>
    </source>
</evidence>